<sequence length="511" mass="56139">MDELVQRIKCASPLEVLAITWAHAAELDATTAVAALEVIAGEPERVQRDMRVAKLVFDLNTMAHCNRIRGRLIPRCVAACSKLGLRQPSLFFCLCAAAQKRIQEFSASELAQLLYHLARSGISDLDFLKALTCTLPPQLHCCSVQQIGEVAWALAVLRFRSAQCLAALHGEACSRLRDFQAESLSHVLWCLDCFGQQEMYLELANRVVDAFDLGQPENHLLAYSCLSISCQGQLDHILQPLATDLARLAGSDDMEISIRAQHLGPVHTARVLSSLGVQVSSGSSSWARAALCVVQEIEGSSPVPMEKAKVPVVDADSYAQSLAKFGVDNFGKIGGRCLLNQLGIGRLEDRWLAEVKNFIAAWSQGVGRSPLDWKAQTAHRRIYAFAEFHFTSLHGRVLLEGTLFQLNGLWADPECARRPWLCAIPLPISKWVDRTLCAEFQLLGEVCEMLNRSGIDLTSPELRYSVKGCLNLYLSEPSCVSCIGAMRQFQTMLPGVDLFVEAGSDPVQDSG</sequence>
<accession>A0AA36JM32</accession>
<dbReference type="Proteomes" id="UP001178507">
    <property type="component" value="Unassembled WGS sequence"/>
</dbReference>
<dbReference type="EMBL" id="CAUJNA010003703">
    <property type="protein sequence ID" value="CAJ1408086.1"/>
    <property type="molecule type" value="Genomic_DNA"/>
</dbReference>
<comment type="caution">
    <text evidence="1">The sequence shown here is derived from an EMBL/GenBank/DDBJ whole genome shotgun (WGS) entry which is preliminary data.</text>
</comment>
<proteinExistence type="predicted"/>
<evidence type="ECO:0000313" key="1">
    <source>
        <dbReference type="EMBL" id="CAJ1408086.1"/>
    </source>
</evidence>
<name>A0AA36JM32_9DINO</name>
<reference evidence="1" key="1">
    <citation type="submission" date="2023-08" db="EMBL/GenBank/DDBJ databases">
        <authorList>
            <person name="Chen Y."/>
            <person name="Shah S."/>
            <person name="Dougan E. K."/>
            <person name="Thang M."/>
            <person name="Chan C."/>
        </authorList>
    </citation>
    <scope>NUCLEOTIDE SEQUENCE</scope>
</reference>
<keyword evidence="2" id="KW-1185">Reference proteome</keyword>
<dbReference type="AlphaFoldDB" id="A0AA36JM32"/>
<protein>
    <submittedName>
        <fullName evidence="1">Uncharacterized protein</fullName>
    </submittedName>
</protein>
<gene>
    <name evidence="1" type="ORF">EVOR1521_LOCUS29611</name>
</gene>
<organism evidence="1 2">
    <name type="scientific">Effrenium voratum</name>
    <dbReference type="NCBI Taxonomy" id="2562239"/>
    <lineage>
        <taxon>Eukaryota</taxon>
        <taxon>Sar</taxon>
        <taxon>Alveolata</taxon>
        <taxon>Dinophyceae</taxon>
        <taxon>Suessiales</taxon>
        <taxon>Symbiodiniaceae</taxon>
        <taxon>Effrenium</taxon>
    </lineage>
</organism>
<evidence type="ECO:0000313" key="2">
    <source>
        <dbReference type="Proteomes" id="UP001178507"/>
    </source>
</evidence>